<dbReference type="RefSeq" id="WP_202247772.1">
    <property type="nucleotide sequence ID" value="NZ_JAESJJ010000004.1"/>
</dbReference>
<evidence type="ECO:0000313" key="2">
    <source>
        <dbReference type="Proteomes" id="UP000604473"/>
    </source>
</evidence>
<dbReference type="EMBL" id="JAESJJ010000004">
    <property type="protein sequence ID" value="MBL3608217.1"/>
    <property type="molecule type" value="Genomic_DNA"/>
</dbReference>
<protein>
    <submittedName>
        <fullName evidence="1">Uncharacterized protein</fullName>
    </submittedName>
</protein>
<gene>
    <name evidence="1" type="ORF">JMM60_05285</name>
</gene>
<keyword evidence="2" id="KW-1185">Reference proteome</keyword>
<comment type="caution">
    <text evidence="1">The sequence shown here is derived from an EMBL/GenBank/DDBJ whole genome shotgun (WGS) entry which is preliminary data.</text>
</comment>
<dbReference type="Proteomes" id="UP000604473">
    <property type="component" value="Unassembled WGS sequence"/>
</dbReference>
<sequence length="69" mass="7704">MADTLSLHIKSDGVDMGFYDQHGRRVEGVTTLEARMEVDGLTHITMTVVSGTPARKGEKDEAHVRLHWI</sequence>
<reference evidence="1 2" key="1">
    <citation type="submission" date="2021-01" db="EMBL/GenBank/DDBJ databases">
        <title>Draft genomes of Rhodovulum sulfidophilum.</title>
        <authorList>
            <person name="Guzman M.S."/>
        </authorList>
    </citation>
    <scope>NUCLEOTIDE SEQUENCE [LARGE SCALE GENOMIC DNA]</scope>
    <source>
        <strain evidence="1 2">AB35</strain>
    </source>
</reference>
<accession>A0ABS1RQQ0</accession>
<organism evidence="1 2">
    <name type="scientific">Rhodovulum sulfidophilum</name>
    <name type="common">Rhodobacter sulfidophilus</name>
    <dbReference type="NCBI Taxonomy" id="35806"/>
    <lineage>
        <taxon>Bacteria</taxon>
        <taxon>Pseudomonadati</taxon>
        <taxon>Pseudomonadota</taxon>
        <taxon>Alphaproteobacteria</taxon>
        <taxon>Rhodobacterales</taxon>
        <taxon>Paracoccaceae</taxon>
        <taxon>Rhodovulum</taxon>
    </lineage>
</organism>
<name>A0ABS1RQQ0_RHOSU</name>
<proteinExistence type="predicted"/>
<evidence type="ECO:0000313" key="1">
    <source>
        <dbReference type="EMBL" id="MBL3608217.1"/>
    </source>
</evidence>